<accession>A0A8T0NWX8</accession>
<dbReference type="AlphaFoldDB" id="A0A8T0NWX8"/>
<keyword evidence="2" id="KW-1185">Reference proteome</keyword>
<gene>
    <name evidence="1" type="ORF">PVAP13_9KG410100</name>
</gene>
<protein>
    <recommendedName>
        <fullName evidence="3">F-box associated domain-containing protein</fullName>
    </recommendedName>
</protein>
<sequence length="213" mass="23554">MRGEGDRSVSAHGNLHWLVQPGSGKAAALLVFGTAREKFRFMAAQERPGGLDPATARLRVAPGGELCVLALTQQPPKALEVWVLDEYSDSRSWRLRERIGMVRPDDGVDLSPRFAAAAAVEVVEGEEVFIQSGHGIDAYGVRGEAWRKAAIGPRYAALLMHRESVVQPEMSFGREALRGYRLGRASVCRTSWNRRKGRYTPTNIPLQWSDITL</sequence>
<evidence type="ECO:0000313" key="2">
    <source>
        <dbReference type="Proteomes" id="UP000823388"/>
    </source>
</evidence>
<dbReference type="EMBL" id="CM029053">
    <property type="protein sequence ID" value="KAG2551656.1"/>
    <property type="molecule type" value="Genomic_DNA"/>
</dbReference>
<dbReference type="Proteomes" id="UP000823388">
    <property type="component" value="Chromosome 9K"/>
</dbReference>
<comment type="caution">
    <text evidence="1">The sequence shown here is derived from an EMBL/GenBank/DDBJ whole genome shotgun (WGS) entry which is preliminary data.</text>
</comment>
<reference evidence="1" key="1">
    <citation type="submission" date="2020-05" db="EMBL/GenBank/DDBJ databases">
        <title>WGS assembly of Panicum virgatum.</title>
        <authorList>
            <person name="Lovell J.T."/>
            <person name="Jenkins J."/>
            <person name="Shu S."/>
            <person name="Juenger T.E."/>
            <person name="Schmutz J."/>
        </authorList>
    </citation>
    <scope>NUCLEOTIDE SEQUENCE</scope>
    <source>
        <strain evidence="1">AP13</strain>
    </source>
</reference>
<name>A0A8T0NWX8_PANVG</name>
<organism evidence="1 2">
    <name type="scientific">Panicum virgatum</name>
    <name type="common">Blackwell switchgrass</name>
    <dbReference type="NCBI Taxonomy" id="38727"/>
    <lineage>
        <taxon>Eukaryota</taxon>
        <taxon>Viridiplantae</taxon>
        <taxon>Streptophyta</taxon>
        <taxon>Embryophyta</taxon>
        <taxon>Tracheophyta</taxon>
        <taxon>Spermatophyta</taxon>
        <taxon>Magnoliopsida</taxon>
        <taxon>Liliopsida</taxon>
        <taxon>Poales</taxon>
        <taxon>Poaceae</taxon>
        <taxon>PACMAD clade</taxon>
        <taxon>Panicoideae</taxon>
        <taxon>Panicodae</taxon>
        <taxon>Paniceae</taxon>
        <taxon>Panicinae</taxon>
        <taxon>Panicum</taxon>
        <taxon>Panicum sect. Hiantes</taxon>
    </lineage>
</organism>
<evidence type="ECO:0008006" key="3">
    <source>
        <dbReference type="Google" id="ProtNLM"/>
    </source>
</evidence>
<proteinExistence type="predicted"/>
<evidence type="ECO:0000313" key="1">
    <source>
        <dbReference type="EMBL" id="KAG2551656.1"/>
    </source>
</evidence>